<gene>
    <name evidence="2" type="ORF">AMD01_22990</name>
</gene>
<dbReference type="RefSeq" id="WP_053403776.1">
    <property type="nucleotide sequence ID" value="NZ_JAUKEN010000003.1"/>
</dbReference>
<protein>
    <recommendedName>
        <fullName evidence="1">General stress protein 17M-like domain-containing protein</fullName>
    </recommendedName>
</protein>
<organism evidence="2 3">
    <name type="scientific">Priestia koreensis</name>
    <dbReference type="NCBI Taxonomy" id="284581"/>
    <lineage>
        <taxon>Bacteria</taxon>
        <taxon>Bacillati</taxon>
        <taxon>Bacillota</taxon>
        <taxon>Bacilli</taxon>
        <taxon>Bacillales</taxon>
        <taxon>Bacillaceae</taxon>
        <taxon>Priestia</taxon>
    </lineage>
</organism>
<comment type="caution">
    <text evidence="2">The sequence shown here is derived from an EMBL/GenBank/DDBJ whole genome shotgun (WGS) entry which is preliminary data.</text>
</comment>
<name>A0A0M0KFI3_9BACI</name>
<dbReference type="InterPro" id="IPR025889">
    <property type="entry name" value="GSP17M-like_dom"/>
</dbReference>
<evidence type="ECO:0000313" key="2">
    <source>
        <dbReference type="EMBL" id="KOO37337.1"/>
    </source>
</evidence>
<accession>A0A0M0KFI3</accession>
<dbReference type="OrthoDB" id="2353304at2"/>
<dbReference type="AlphaFoldDB" id="A0A0M0KFI3"/>
<sequence length="107" mass="12278">MDVKIVDHSEKVERAVHELNAKGYTQSEIYVFAYDKYETTDLKKETSTQSVGLKEQGFFEALSNVFRSRWEEIEAKIMSLGISPNEAARYENELEAGKIVLIAKRDD</sequence>
<dbReference type="Pfam" id="PF11181">
    <property type="entry name" value="YflT"/>
    <property type="match status" value="1"/>
</dbReference>
<keyword evidence="3" id="KW-1185">Reference proteome</keyword>
<feature type="domain" description="General stress protein 17M-like" evidence="1">
    <location>
        <begin position="3"/>
        <end position="97"/>
    </location>
</feature>
<dbReference type="PATRIC" id="fig|284581.3.peg.3458"/>
<evidence type="ECO:0000313" key="3">
    <source>
        <dbReference type="Proteomes" id="UP000037558"/>
    </source>
</evidence>
<dbReference type="EMBL" id="LILC01000037">
    <property type="protein sequence ID" value="KOO37337.1"/>
    <property type="molecule type" value="Genomic_DNA"/>
</dbReference>
<reference evidence="3" key="1">
    <citation type="submission" date="2015-08" db="EMBL/GenBank/DDBJ databases">
        <title>Fjat-14210 dsm16467.</title>
        <authorList>
            <person name="Liu B."/>
            <person name="Wang J."/>
            <person name="Zhu Y."/>
            <person name="Liu G."/>
            <person name="Chen Q."/>
            <person name="Chen Z."/>
            <person name="Lan J."/>
            <person name="Che J."/>
            <person name="Ge C."/>
            <person name="Shi H."/>
            <person name="Pan Z."/>
            <person name="Liu X."/>
        </authorList>
    </citation>
    <scope>NUCLEOTIDE SEQUENCE [LARGE SCALE GENOMIC DNA]</scope>
    <source>
        <strain evidence="3">DSM 16467</strain>
    </source>
</reference>
<evidence type="ECO:0000259" key="1">
    <source>
        <dbReference type="Pfam" id="PF11181"/>
    </source>
</evidence>
<dbReference type="Proteomes" id="UP000037558">
    <property type="component" value="Unassembled WGS sequence"/>
</dbReference>
<proteinExistence type="predicted"/>
<dbReference type="STRING" id="284581.AMD01_22990"/>